<organism evidence="2 3">
    <name type="scientific">Parnassius mnemosyne</name>
    <name type="common">clouded apollo</name>
    <dbReference type="NCBI Taxonomy" id="213953"/>
    <lineage>
        <taxon>Eukaryota</taxon>
        <taxon>Metazoa</taxon>
        <taxon>Ecdysozoa</taxon>
        <taxon>Arthropoda</taxon>
        <taxon>Hexapoda</taxon>
        <taxon>Insecta</taxon>
        <taxon>Pterygota</taxon>
        <taxon>Neoptera</taxon>
        <taxon>Endopterygota</taxon>
        <taxon>Lepidoptera</taxon>
        <taxon>Glossata</taxon>
        <taxon>Ditrysia</taxon>
        <taxon>Papilionoidea</taxon>
        <taxon>Papilionidae</taxon>
        <taxon>Parnassiinae</taxon>
        <taxon>Parnassini</taxon>
        <taxon>Parnassius</taxon>
        <taxon>Driopa</taxon>
    </lineage>
</organism>
<dbReference type="SMART" id="SM00731">
    <property type="entry name" value="SprT"/>
    <property type="match status" value="1"/>
</dbReference>
<reference evidence="2 3" key="1">
    <citation type="submission" date="2023-11" db="EMBL/GenBank/DDBJ databases">
        <authorList>
            <person name="Hedman E."/>
            <person name="Englund M."/>
            <person name="Stromberg M."/>
            <person name="Nyberg Akerstrom W."/>
            <person name="Nylinder S."/>
            <person name="Jareborg N."/>
            <person name="Kallberg Y."/>
            <person name="Kronander E."/>
        </authorList>
    </citation>
    <scope>NUCLEOTIDE SEQUENCE [LARGE SCALE GENOMIC DNA]</scope>
</reference>
<evidence type="ECO:0000313" key="3">
    <source>
        <dbReference type="Proteomes" id="UP001314205"/>
    </source>
</evidence>
<gene>
    <name evidence="2" type="ORF">PARMNEM_LOCUS14973</name>
</gene>
<dbReference type="AlphaFoldDB" id="A0AAV1LJD0"/>
<evidence type="ECO:0000259" key="1">
    <source>
        <dbReference type="SMART" id="SM00731"/>
    </source>
</evidence>
<dbReference type="Pfam" id="PF10263">
    <property type="entry name" value="SprT-like"/>
    <property type="match status" value="1"/>
</dbReference>
<dbReference type="Proteomes" id="UP001314205">
    <property type="component" value="Unassembled WGS sequence"/>
</dbReference>
<accession>A0AAV1LJD0</accession>
<evidence type="ECO:0000313" key="2">
    <source>
        <dbReference type="EMBL" id="CAK1595508.1"/>
    </source>
</evidence>
<feature type="domain" description="SprT-like" evidence="1">
    <location>
        <begin position="347"/>
        <end position="508"/>
    </location>
</feature>
<comment type="caution">
    <text evidence="2">The sequence shown here is derived from an EMBL/GenBank/DDBJ whole genome shotgun (WGS) entry which is preliminary data.</text>
</comment>
<keyword evidence="3" id="KW-1185">Reference proteome</keyword>
<dbReference type="PANTHER" id="PTHR23099:SF0">
    <property type="entry name" value="GERM CELL NUCLEAR ACIDIC PROTEIN"/>
    <property type="match status" value="1"/>
</dbReference>
<dbReference type="EMBL" id="CAVLGL010000092">
    <property type="protein sequence ID" value="CAK1595508.1"/>
    <property type="molecule type" value="Genomic_DNA"/>
</dbReference>
<name>A0AAV1LJD0_9NEOP</name>
<dbReference type="GO" id="GO:0005634">
    <property type="term" value="C:nucleus"/>
    <property type="evidence" value="ECO:0007669"/>
    <property type="project" value="TreeGrafter"/>
</dbReference>
<sequence>MATETRQNNNRTRFLKLSLKKNYTKNIEVTKKLNHSSDSDVIILDESFDRLQLDFTKNVQTQRVYSPIVINDSCELSEGEDLPKIKVSDNEPSKAGNVSLNSTKEEEVLKTPLIESGPSVGGWSPAQNIICATPRNEPLPSTPKDIANESLEQCSIKKIQQSQQKLLSDLYGETWKTIPSLFKTISHKHDNFDGVSKKLQFNDDDDSDKENIKHELQRNKLLYLTGSDAKHKTNTDFSNTEKKCKKKLYTEKIPSTPEVPKLKPKNIRNVNSTTKKRKGLTVTELVAVMKNDVEVLTKKIESVTVTPTNELNLKRLSFLGSLADNVPSWRCHPEAIRYRDSYKTLREQLTRRLYIEFNKVVFNNALDEDMPIIWDTKLRSTAGTTTNRLLKNAKGDRIRTSSIKLSTKVVDAPQRLRDTLIHELCHAATWLIDAELRAGHGPLWKKWATRALKAFPELGEISRCHDMEIYYKYCYKCTKCGYSIQRHSKSIDVTKKCCGYCRGTFEVIVNKKNKDGFVVSTPARKGGLNKFALYVKENYGSLKDGTRTHAEVMKLLGEQFSARKKTPCEDNIVDTDI</sequence>
<dbReference type="PANTHER" id="PTHR23099">
    <property type="entry name" value="TRANSCRIPTIONAL REGULATOR"/>
    <property type="match status" value="1"/>
</dbReference>
<protein>
    <recommendedName>
        <fullName evidence="1">SprT-like domain-containing protein</fullName>
    </recommendedName>
</protein>
<proteinExistence type="predicted"/>
<dbReference type="InterPro" id="IPR006640">
    <property type="entry name" value="SprT-like_domain"/>
</dbReference>
<dbReference type="GO" id="GO:0006974">
    <property type="term" value="P:DNA damage response"/>
    <property type="evidence" value="ECO:0007669"/>
    <property type="project" value="UniProtKB-ARBA"/>
</dbReference>